<evidence type="ECO:0000256" key="5">
    <source>
        <dbReference type="ARBA" id="ARBA00023002"/>
    </source>
</evidence>
<dbReference type="InterPro" id="IPR013786">
    <property type="entry name" value="AcylCoA_DH/ox_N"/>
</dbReference>
<reference evidence="9 10" key="1">
    <citation type="submission" date="2020-01" db="EMBL/GenBank/DDBJ databases">
        <authorList>
            <person name="Sanchez-Estrada R."/>
            <person name="Gonzalez-Y-Merchand J.A."/>
            <person name="Rivera-Gutierrez S."/>
        </authorList>
    </citation>
    <scope>NUCLEOTIDE SEQUENCE [LARGE SCALE GENOMIC DNA]</scope>
    <source>
        <strain evidence="9 10">CST 7247</strain>
    </source>
</reference>
<keyword evidence="3" id="KW-0285">Flavoprotein</keyword>
<evidence type="ECO:0000259" key="6">
    <source>
        <dbReference type="Pfam" id="PF00441"/>
    </source>
</evidence>
<protein>
    <submittedName>
        <fullName evidence="9">Acyl-CoA dehydrogenase</fullName>
    </submittedName>
</protein>
<proteinExistence type="inferred from homology"/>
<feature type="domain" description="Acyl-CoA dehydrogenase/oxidase C-terminal" evidence="6">
    <location>
        <begin position="227"/>
        <end position="378"/>
    </location>
</feature>
<dbReference type="InterPro" id="IPR036250">
    <property type="entry name" value="AcylCo_DH-like_C"/>
</dbReference>
<dbReference type="Pfam" id="PF02770">
    <property type="entry name" value="Acyl-CoA_dh_M"/>
    <property type="match status" value="1"/>
</dbReference>
<dbReference type="RefSeq" id="WP_162111661.1">
    <property type="nucleotide sequence ID" value="NZ_JAACYR010000005.1"/>
</dbReference>
<evidence type="ECO:0000256" key="3">
    <source>
        <dbReference type="ARBA" id="ARBA00022630"/>
    </source>
</evidence>
<feature type="domain" description="Acyl-CoA dehydrogenase/oxidase C-terminal" evidence="6">
    <location>
        <begin position="625"/>
        <end position="759"/>
    </location>
</feature>
<dbReference type="PANTHER" id="PTHR43292">
    <property type="entry name" value="ACYL-COA DEHYDROGENASE"/>
    <property type="match status" value="1"/>
</dbReference>
<feature type="domain" description="Acyl-CoA oxidase/dehydrogenase middle" evidence="7">
    <location>
        <begin position="119"/>
        <end position="215"/>
    </location>
</feature>
<keyword evidence="5" id="KW-0560">Oxidoreductase</keyword>
<evidence type="ECO:0000313" key="10">
    <source>
        <dbReference type="Proteomes" id="UP000466523"/>
    </source>
</evidence>
<evidence type="ECO:0000259" key="8">
    <source>
        <dbReference type="Pfam" id="PF02771"/>
    </source>
</evidence>
<evidence type="ECO:0000259" key="7">
    <source>
        <dbReference type="Pfam" id="PF02770"/>
    </source>
</evidence>
<dbReference type="GO" id="GO:0005886">
    <property type="term" value="C:plasma membrane"/>
    <property type="evidence" value="ECO:0007669"/>
    <property type="project" value="TreeGrafter"/>
</dbReference>
<dbReference type="Proteomes" id="UP000466523">
    <property type="component" value="Unassembled WGS sequence"/>
</dbReference>
<dbReference type="InterPro" id="IPR009100">
    <property type="entry name" value="AcylCoA_DH/oxidase_NM_dom_sf"/>
</dbReference>
<keyword evidence="4" id="KW-0274">FAD</keyword>
<organism evidence="9 10">
    <name type="scientific">Mycolicibacter kumamotonensis</name>
    <dbReference type="NCBI Taxonomy" id="354243"/>
    <lineage>
        <taxon>Bacteria</taxon>
        <taxon>Bacillati</taxon>
        <taxon>Actinomycetota</taxon>
        <taxon>Actinomycetes</taxon>
        <taxon>Mycobacteriales</taxon>
        <taxon>Mycobacteriaceae</taxon>
        <taxon>Mycolicibacter</taxon>
    </lineage>
</organism>
<dbReference type="Gene3D" id="2.40.110.10">
    <property type="entry name" value="Butyryl-CoA Dehydrogenase, subunit A, domain 2"/>
    <property type="match status" value="2"/>
</dbReference>
<dbReference type="SUPFAM" id="SSF56645">
    <property type="entry name" value="Acyl-CoA dehydrogenase NM domain-like"/>
    <property type="match status" value="2"/>
</dbReference>
<feature type="domain" description="Acyl-CoA dehydrogenase/oxidase N-terminal" evidence="8">
    <location>
        <begin position="405"/>
        <end position="495"/>
    </location>
</feature>
<comment type="similarity">
    <text evidence="2">Belongs to the acyl-CoA dehydrogenase family.</text>
</comment>
<sequence length="773" mass="81748">MQSDDWRDRLEGLLADYRRRQAEAVQAGSKLDRIEGARAWHAELVDNGLAAPGWPKSVGGLELPLEDQLDYYRMTTAAGAPPHPCPLSFIVAPTLIQHGTQDQKDRFLRPLLRADEFWCQGFSEPGAGSDLASLSTRALRDNGMYRVTGQKVWTSMADRADWMFALVRTGPVGEQRSIDGITYLLIPMDSPGITVRPLRDISGAAHFAEVFLDDVEVPVDNVVGAEGQGWAIMRTSLGHERATAFLADEFKYRRTADQVIELVVARGMDSDPLVRQDVALLESGVRGIAANSARALAAVLRGEDPGGVASVNRLVKSEFEQHMHALALRAVGPYAALGSRAPDAVDRGRWTYGYLMSRATTIGAGTAEIQRNTIAETVLGLPSHRGERTRPAAVTPGEPLAFASDDERELRSVLAAALEATVDTVGLLDRKRPVDATDPTVWSALVEFGLPGLAVDESLGGAGASPRLLYAAIEEVAKALAPAPLVPTVTALVVAVQVGAKAVAGRIAAGAPAAFAVPLHDAGWVTSGLELPEWDGSVLRGVVPLVAGAPSAEVLLVLARVVDGDREVLLAVDPSDSGVEVNPHQPLDLTSTVGAVTLTQADGEVLAEGAALRHGLRNAHRQALLAVAADSVGVGCRALAMAANWAGERRQFGREIGAFQAISHRCADMLVALEGARSQVLTAADADLDAAESDYLVDLAAAAAFDAAVAAAEGAIQIHGGIGFTWEHPAHLLLRRAQANAALAGRAEVLRDRAAARVLAAAQEKRLEEALTR</sequence>
<dbReference type="PANTHER" id="PTHR43292:SF3">
    <property type="entry name" value="ACYL-COA DEHYDROGENASE FADE29"/>
    <property type="match status" value="1"/>
</dbReference>
<evidence type="ECO:0000313" key="9">
    <source>
        <dbReference type="EMBL" id="NDJ87963.1"/>
    </source>
</evidence>
<dbReference type="InterPro" id="IPR037069">
    <property type="entry name" value="AcylCoA_DH/ox_N_sf"/>
</dbReference>
<accession>A0A7K3L702</accession>
<dbReference type="InterPro" id="IPR006091">
    <property type="entry name" value="Acyl-CoA_Oxase/DH_mid-dom"/>
</dbReference>
<evidence type="ECO:0000256" key="2">
    <source>
        <dbReference type="ARBA" id="ARBA00009347"/>
    </source>
</evidence>
<dbReference type="InterPro" id="IPR046373">
    <property type="entry name" value="Acyl-CoA_Oxase/DH_mid-dom_sf"/>
</dbReference>
<comment type="caution">
    <text evidence="9">The sequence shown here is derived from an EMBL/GenBank/DDBJ whole genome shotgun (WGS) entry which is preliminary data.</text>
</comment>
<dbReference type="Pfam" id="PF02771">
    <property type="entry name" value="Acyl-CoA_dh_N"/>
    <property type="match status" value="2"/>
</dbReference>
<dbReference type="InterPro" id="IPR009075">
    <property type="entry name" value="AcylCo_DH/oxidase_C"/>
</dbReference>
<gene>
    <name evidence="9" type="ORF">GWR20_02145</name>
</gene>
<dbReference type="SUPFAM" id="SSF47203">
    <property type="entry name" value="Acyl-CoA dehydrogenase C-terminal domain-like"/>
    <property type="match status" value="2"/>
</dbReference>
<dbReference type="InterPro" id="IPR052161">
    <property type="entry name" value="Mycobact_Acyl-CoA_DH"/>
</dbReference>
<dbReference type="Gene3D" id="1.20.140.10">
    <property type="entry name" value="Butyryl-CoA Dehydrogenase, subunit A, domain 3"/>
    <property type="match status" value="2"/>
</dbReference>
<evidence type="ECO:0000256" key="1">
    <source>
        <dbReference type="ARBA" id="ARBA00001974"/>
    </source>
</evidence>
<evidence type="ECO:0000256" key="4">
    <source>
        <dbReference type="ARBA" id="ARBA00022827"/>
    </source>
</evidence>
<dbReference type="Gene3D" id="1.10.540.10">
    <property type="entry name" value="Acyl-CoA dehydrogenase/oxidase, N-terminal domain"/>
    <property type="match status" value="2"/>
</dbReference>
<dbReference type="Pfam" id="PF00441">
    <property type="entry name" value="Acyl-CoA_dh_1"/>
    <property type="match status" value="2"/>
</dbReference>
<dbReference type="GO" id="GO:0050660">
    <property type="term" value="F:flavin adenine dinucleotide binding"/>
    <property type="evidence" value="ECO:0007669"/>
    <property type="project" value="InterPro"/>
</dbReference>
<dbReference type="EMBL" id="JAACYR010000005">
    <property type="protein sequence ID" value="NDJ87963.1"/>
    <property type="molecule type" value="Genomic_DNA"/>
</dbReference>
<dbReference type="GO" id="GO:0016627">
    <property type="term" value="F:oxidoreductase activity, acting on the CH-CH group of donors"/>
    <property type="evidence" value="ECO:0007669"/>
    <property type="project" value="InterPro"/>
</dbReference>
<name>A0A7K3L702_9MYCO</name>
<feature type="domain" description="Acyl-CoA dehydrogenase/oxidase N-terminal" evidence="8">
    <location>
        <begin position="37"/>
        <end position="113"/>
    </location>
</feature>
<comment type="cofactor">
    <cofactor evidence="1">
        <name>FAD</name>
        <dbReference type="ChEBI" id="CHEBI:57692"/>
    </cofactor>
</comment>
<dbReference type="FunFam" id="2.40.110.10:FF:000011">
    <property type="entry name" value="Acyl-CoA dehydrogenase FadE34"/>
    <property type="match status" value="1"/>
</dbReference>
<dbReference type="AlphaFoldDB" id="A0A7K3L702"/>